<protein>
    <submittedName>
        <fullName evidence="9">Protein kinase domain-containing protein</fullName>
    </submittedName>
</protein>
<evidence type="ECO:0000256" key="1">
    <source>
        <dbReference type="ARBA" id="ARBA00022527"/>
    </source>
</evidence>
<keyword evidence="2" id="KW-0808">Transferase</keyword>
<dbReference type="EMBL" id="UYRT01006628">
    <property type="protein sequence ID" value="VDK40839.1"/>
    <property type="molecule type" value="Genomic_DNA"/>
</dbReference>
<evidence type="ECO:0000256" key="3">
    <source>
        <dbReference type="ARBA" id="ARBA00022741"/>
    </source>
</evidence>
<keyword evidence="4" id="KW-0418">Kinase</keyword>
<dbReference type="Proteomes" id="UP000271098">
    <property type="component" value="Unassembled WGS sequence"/>
</dbReference>
<evidence type="ECO:0000313" key="8">
    <source>
        <dbReference type="Proteomes" id="UP000271098"/>
    </source>
</evidence>
<dbReference type="GO" id="GO:0005524">
    <property type="term" value="F:ATP binding"/>
    <property type="evidence" value="ECO:0007669"/>
    <property type="project" value="UniProtKB-KW"/>
</dbReference>
<dbReference type="InterPro" id="IPR000719">
    <property type="entry name" value="Prot_kinase_dom"/>
</dbReference>
<accession>A0A183D4W5</accession>
<evidence type="ECO:0000313" key="9">
    <source>
        <dbReference type="WBParaSite" id="GPUH_0000376301-mRNA-1"/>
    </source>
</evidence>
<evidence type="ECO:0000313" key="7">
    <source>
        <dbReference type="EMBL" id="VDK40839.1"/>
    </source>
</evidence>
<dbReference type="GO" id="GO:0035556">
    <property type="term" value="P:intracellular signal transduction"/>
    <property type="evidence" value="ECO:0007669"/>
    <property type="project" value="TreeGrafter"/>
</dbReference>
<dbReference type="GO" id="GO:0004674">
    <property type="term" value="F:protein serine/threonine kinase activity"/>
    <property type="evidence" value="ECO:0007669"/>
    <property type="project" value="UniProtKB-KW"/>
</dbReference>
<proteinExistence type="predicted"/>
<keyword evidence="1" id="KW-0723">Serine/threonine-protein kinase</keyword>
<gene>
    <name evidence="7" type="ORF">GPUH_LOCUS3756</name>
</gene>
<evidence type="ECO:0000256" key="5">
    <source>
        <dbReference type="ARBA" id="ARBA00022840"/>
    </source>
</evidence>
<reference evidence="7 8" key="2">
    <citation type="submission" date="2018-11" db="EMBL/GenBank/DDBJ databases">
        <authorList>
            <consortium name="Pathogen Informatics"/>
        </authorList>
    </citation>
    <scope>NUCLEOTIDE SEQUENCE [LARGE SCALE GENOMIC DNA]</scope>
</reference>
<reference evidence="9" key="1">
    <citation type="submission" date="2016-06" db="UniProtKB">
        <authorList>
            <consortium name="WormBaseParasite"/>
        </authorList>
    </citation>
    <scope>IDENTIFICATION</scope>
</reference>
<dbReference type="GO" id="GO:0005634">
    <property type="term" value="C:nucleus"/>
    <property type="evidence" value="ECO:0007669"/>
    <property type="project" value="TreeGrafter"/>
</dbReference>
<dbReference type="Gene3D" id="1.10.510.10">
    <property type="entry name" value="Transferase(Phosphotransferase) domain 1"/>
    <property type="match status" value="1"/>
</dbReference>
<sequence length="114" mass="13499">RYLPPETFVLGHNPPKICSKVDVWSVGVIFYQCLYGRRPFGHEQTQQKILEENTILKATEVTFPPKPVVTSVAQDFIRRCLQYRKEERADIFELAKHEIFRPRGQVMPFLRIFY</sequence>
<dbReference type="Pfam" id="PF00069">
    <property type="entry name" value="Pkinase"/>
    <property type="match status" value="1"/>
</dbReference>
<keyword evidence="5" id="KW-0067">ATP-binding</keyword>
<feature type="domain" description="Protein kinase" evidence="6">
    <location>
        <begin position="1"/>
        <end position="100"/>
    </location>
</feature>
<keyword evidence="3" id="KW-0547">Nucleotide-binding</keyword>
<keyword evidence="8" id="KW-1185">Reference proteome</keyword>
<evidence type="ECO:0000259" key="6">
    <source>
        <dbReference type="PROSITE" id="PS50011"/>
    </source>
</evidence>
<dbReference type="PROSITE" id="PS50011">
    <property type="entry name" value="PROTEIN_KINASE_DOM"/>
    <property type="match status" value="1"/>
</dbReference>
<dbReference type="OrthoDB" id="346907at2759"/>
<dbReference type="WBParaSite" id="GPUH_0000376301-mRNA-1">
    <property type="protein sequence ID" value="GPUH_0000376301-mRNA-1"/>
    <property type="gene ID" value="GPUH_0000376301"/>
</dbReference>
<dbReference type="InterPro" id="IPR011009">
    <property type="entry name" value="Kinase-like_dom_sf"/>
</dbReference>
<evidence type="ECO:0000256" key="4">
    <source>
        <dbReference type="ARBA" id="ARBA00022777"/>
    </source>
</evidence>
<dbReference type="PANTHER" id="PTHR22974">
    <property type="entry name" value="MIXED LINEAGE PROTEIN KINASE"/>
    <property type="match status" value="1"/>
</dbReference>
<evidence type="ECO:0000256" key="2">
    <source>
        <dbReference type="ARBA" id="ARBA00022679"/>
    </source>
</evidence>
<dbReference type="PANTHER" id="PTHR22974:SF23">
    <property type="entry name" value="TOUSLED-LIKE KINASE, ISOFORM G"/>
    <property type="match status" value="1"/>
</dbReference>
<name>A0A183D4W5_9BILA</name>
<dbReference type="AlphaFoldDB" id="A0A183D4W5"/>
<dbReference type="GO" id="GO:0007059">
    <property type="term" value="P:chromosome segregation"/>
    <property type="evidence" value="ECO:0007669"/>
    <property type="project" value="TreeGrafter"/>
</dbReference>
<dbReference type="SUPFAM" id="SSF56112">
    <property type="entry name" value="Protein kinase-like (PK-like)"/>
    <property type="match status" value="1"/>
</dbReference>
<organism evidence="9">
    <name type="scientific">Gongylonema pulchrum</name>
    <dbReference type="NCBI Taxonomy" id="637853"/>
    <lineage>
        <taxon>Eukaryota</taxon>
        <taxon>Metazoa</taxon>
        <taxon>Ecdysozoa</taxon>
        <taxon>Nematoda</taxon>
        <taxon>Chromadorea</taxon>
        <taxon>Rhabditida</taxon>
        <taxon>Spirurina</taxon>
        <taxon>Spiruromorpha</taxon>
        <taxon>Spiruroidea</taxon>
        <taxon>Gongylonematidae</taxon>
        <taxon>Gongylonema</taxon>
    </lineage>
</organism>